<gene>
    <name evidence="1" type="ORF">HAKA00212_LOCUS13497</name>
</gene>
<evidence type="ECO:0008006" key="2">
    <source>
        <dbReference type="Google" id="ProtNLM"/>
    </source>
</evidence>
<dbReference type="InterPro" id="IPR036265">
    <property type="entry name" value="HIT-like_sf"/>
</dbReference>
<accession>A0A7S3XX35</accession>
<dbReference type="PANTHER" id="PTHR12978">
    <property type="entry name" value="HISTIDINE TRIAD HIT PROTEIN MEMBER"/>
    <property type="match status" value="1"/>
</dbReference>
<dbReference type="SUPFAM" id="SSF54197">
    <property type="entry name" value="HIT-like"/>
    <property type="match status" value="1"/>
</dbReference>
<evidence type="ECO:0000313" key="1">
    <source>
        <dbReference type="EMBL" id="CAE0634757.1"/>
    </source>
</evidence>
<dbReference type="Gene3D" id="3.30.428.10">
    <property type="entry name" value="HIT-like"/>
    <property type="match status" value="1"/>
</dbReference>
<dbReference type="PANTHER" id="PTHR12978:SF0">
    <property type="entry name" value="M7GPPPX DIPHOSPHATASE"/>
    <property type="match status" value="1"/>
</dbReference>
<dbReference type="GO" id="GO:0000290">
    <property type="term" value="P:deadenylation-dependent decapping of nuclear-transcribed mRNA"/>
    <property type="evidence" value="ECO:0007669"/>
    <property type="project" value="InterPro"/>
</dbReference>
<dbReference type="EMBL" id="HBIU01029293">
    <property type="protein sequence ID" value="CAE0634757.1"/>
    <property type="molecule type" value="Transcribed_RNA"/>
</dbReference>
<dbReference type="GO" id="GO:0000932">
    <property type="term" value="C:P-body"/>
    <property type="evidence" value="ECO:0007669"/>
    <property type="project" value="TreeGrafter"/>
</dbReference>
<dbReference type="AlphaFoldDB" id="A0A7S3XX35"/>
<proteinExistence type="predicted"/>
<dbReference type="Pfam" id="PF11969">
    <property type="entry name" value="DcpS_C"/>
    <property type="match status" value="1"/>
</dbReference>
<sequence length="248" mass="28192">MTPEYICFRQIRRSTTVPLILVDETSKDYANITLPYIQSVIGDGGSLQWVYNILDKKKEVERIVYDTGGTGPEDFIINIDTKWKTHPDPKETPREKWKDLVKPEDIYCLGIVQLRGLKSLRDLRGAAHLPLLRRLAGEGLSQVAALYSLPRGPGGGGGDGPASPARLRRQLRVFVHYQPQFYHFHVHYVHAANDLGATCDRAHLLTDVIQNLELDPDFYTTRTITHRLQVTDQLHLLRSQQQEGEKNT</sequence>
<protein>
    <recommendedName>
        <fullName evidence="2">Scavenger mRNA-decapping enzyme DcpS</fullName>
    </recommendedName>
</protein>
<organism evidence="1">
    <name type="scientific">Heterosigma akashiwo</name>
    <name type="common">Chromophytic alga</name>
    <name type="synonym">Heterosigma carterae</name>
    <dbReference type="NCBI Taxonomy" id="2829"/>
    <lineage>
        <taxon>Eukaryota</taxon>
        <taxon>Sar</taxon>
        <taxon>Stramenopiles</taxon>
        <taxon>Ochrophyta</taxon>
        <taxon>Raphidophyceae</taxon>
        <taxon>Chattonellales</taxon>
        <taxon>Chattonellaceae</taxon>
        <taxon>Heterosigma</taxon>
    </lineage>
</organism>
<dbReference type="GO" id="GO:0016787">
    <property type="term" value="F:hydrolase activity"/>
    <property type="evidence" value="ECO:0007669"/>
    <property type="project" value="InterPro"/>
</dbReference>
<dbReference type="GO" id="GO:0005634">
    <property type="term" value="C:nucleus"/>
    <property type="evidence" value="ECO:0007669"/>
    <property type="project" value="TreeGrafter"/>
</dbReference>
<dbReference type="GO" id="GO:0000340">
    <property type="term" value="F:RNA 7-methylguanosine cap binding"/>
    <property type="evidence" value="ECO:0007669"/>
    <property type="project" value="TreeGrafter"/>
</dbReference>
<reference evidence="1" key="1">
    <citation type="submission" date="2021-01" db="EMBL/GenBank/DDBJ databases">
        <authorList>
            <person name="Corre E."/>
            <person name="Pelletier E."/>
            <person name="Niang G."/>
            <person name="Scheremetjew M."/>
            <person name="Finn R."/>
            <person name="Kale V."/>
            <person name="Holt S."/>
            <person name="Cochrane G."/>
            <person name="Meng A."/>
            <person name="Brown T."/>
            <person name="Cohen L."/>
        </authorList>
    </citation>
    <scope>NUCLEOTIDE SEQUENCE</scope>
    <source>
        <strain evidence="1">CCMP3107</strain>
    </source>
</reference>
<dbReference type="InterPro" id="IPR008594">
    <property type="entry name" value="DcpS/DCS2"/>
</dbReference>
<name>A0A7S3XX35_HETAK</name>